<evidence type="ECO:0000313" key="3">
    <source>
        <dbReference type="Proteomes" id="UP000078560"/>
    </source>
</evidence>
<evidence type="ECO:0000313" key="2">
    <source>
        <dbReference type="EMBL" id="SBS90798.1"/>
    </source>
</evidence>
<keyword evidence="1" id="KW-1133">Transmembrane helix</keyword>
<dbReference type="Proteomes" id="UP000078560">
    <property type="component" value="Unassembled WGS sequence"/>
</dbReference>
<name>A0A1A8WCQ9_PLAOA</name>
<evidence type="ECO:0000256" key="1">
    <source>
        <dbReference type="SAM" id="Phobius"/>
    </source>
</evidence>
<keyword evidence="1" id="KW-0812">Transmembrane</keyword>
<organism evidence="2 3">
    <name type="scientific">Plasmodium ovale curtisi</name>
    <dbReference type="NCBI Taxonomy" id="864141"/>
    <lineage>
        <taxon>Eukaryota</taxon>
        <taxon>Sar</taxon>
        <taxon>Alveolata</taxon>
        <taxon>Apicomplexa</taxon>
        <taxon>Aconoidasida</taxon>
        <taxon>Haemosporida</taxon>
        <taxon>Plasmodiidae</taxon>
        <taxon>Plasmodium</taxon>
        <taxon>Plasmodium (Plasmodium)</taxon>
    </lineage>
</organism>
<gene>
    <name evidence="2" type="ORF">POVCU2_0063650</name>
</gene>
<protein>
    <submittedName>
        <fullName evidence="2">PIR Superfamily Protein</fullName>
    </submittedName>
</protein>
<proteinExistence type="predicted"/>
<dbReference type="EMBL" id="FLQU01000987">
    <property type="protein sequence ID" value="SBS90798.1"/>
    <property type="molecule type" value="Genomic_DNA"/>
</dbReference>
<dbReference type="AlphaFoldDB" id="A0A1A8WCQ9"/>
<feature type="transmembrane region" description="Helical" evidence="1">
    <location>
        <begin position="278"/>
        <end position="305"/>
    </location>
</feature>
<accession>A0A1A8WCQ9</accession>
<sequence length="354" mass="41502">MTNGEKAIISLECPFFDDSKVKTFYAEFLKICEDNSGIQKCLTETQYDSNDCTRVSDKLKELKSKFIEMLKSYRGALNVISSDRNVDNVNVQCICLKQLFYKQVLKEDNKSKNVYEVFRMCNREIKDIINDDPSNICTFRYLNFRGIERMKKIFDFYLFYYIKIKDFIGDEKYEQYLKHFKEGFYEHCNSIIECLNNMTNSEYCEEFKEYHYNYNALKVFFESLISYGKEAHGSDCDNGCVLAESLLKGQYLIELKEEIQKIRSGYRSTNSQTTAITVVSSVIGTVVGVFLISYYFFGITPSVIWSRIRKKKNKETHANVDDETESNSLFTSENLENNYKRKGYSISYKSTKYS</sequence>
<keyword evidence="1" id="KW-0472">Membrane</keyword>
<reference evidence="3" key="1">
    <citation type="submission" date="2016-05" db="EMBL/GenBank/DDBJ databases">
        <authorList>
            <person name="Naeem Raeece"/>
        </authorList>
    </citation>
    <scope>NUCLEOTIDE SEQUENCE [LARGE SCALE GENOMIC DNA]</scope>
</reference>